<feature type="compositionally biased region" description="Polar residues" evidence="1">
    <location>
        <begin position="91"/>
        <end position="107"/>
    </location>
</feature>
<evidence type="ECO:0000256" key="1">
    <source>
        <dbReference type="SAM" id="MobiDB-lite"/>
    </source>
</evidence>
<proteinExistence type="predicted"/>
<feature type="region of interest" description="Disordered" evidence="1">
    <location>
        <begin position="1"/>
        <end position="20"/>
    </location>
</feature>
<dbReference type="AlphaFoldDB" id="A0A835ICJ6"/>
<evidence type="ECO:0000313" key="3">
    <source>
        <dbReference type="Proteomes" id="UP000631114"/>
    </source>
</evidence>
<feature type="compositionally biased region" description="Pro residues" evidence="1">
    <location>
        <begin position="78"/>
        <end position="87"/>
    </location>
</feature>
<dbReference type="PANTHER" id="PTHR33257">
    <property type="entry name" value="OS05G0165500 PROTEIN"/>
    <property type="match status" value="1"/>
</dbReference>
<sequence length="212" mass="23525">MASKDLGFANPDNATRRKSSTTCTVSLLQGDEIFFSRILSRDTSKGFSSHIYQRTAEGVPFKWETQPGTPIHPHVNGPIPPLNPPPAAHGSLTNRACNTKANKSPRSTMWFWKKSKKNQQSKKNETEKGDNNVGSGRVGNFEFGSPDVDYLSSPRDSRYSSYSEACSSFYDGSSSTSSSRSLKRTGKTKIDGLYWGFPWSFTRIMICMATKN</sequence>
<dbReference type="PANTHER" id="PTHR33257:SF6">
    <property type="entry name" value="OXYSTEROL-BINDING 4B-LIKE PROTEIN"/>
    <property type="match status" value="1"/>
</dbReference>
<dbReference type="OrthoDB" id="1684445at2759"/>
<reference evidence="2 3" key="1">
    <citation type="submission" date="2020-10" db="EMBL/GenBank/DDBJ databases">
        <title>The Coptis chinensis genome and diversification of protoberbering-type alkaloids.</title>
        <authorList>
            <person name="Wang B."/>
            <person name="Shu S."/>
            <person name="Song C."/>
            <person name="Liu Y."/>
        </authorList>
    </citation>
    <scope>NUCLEOTIDE SEQUENCE [LARGE SCALE GENOMIC DNA]</scope>
    <source>
        <strain evidence="2">HL-2020</strain>
        <tissue evidence="2">Leaf</tissue>
    </source>
</reference>
<comment type="caution">
    <text evidence="2">The sequence shown here is derived from an EMBL/GenBank/DDBJ whole genome shotgun (WGS) entry which is preliminary data.</text>
</comment>
<evidence type="ECO:0000313" key="2">
    <source>
        <dbReference type="EMBL" id="KAF9613872.1"/>
    </source>
</evidence>
<dbReference type="Proteomes" id="UP000631114">
    <property type="component" value="Unassembled WGS sequence"/>
</dbReference>
<keyword evidence="3" id="KW-1185">Reference proteome</keyword>
<accession>A0A835ICJ6</accession>
<gene>
    <name evidence="2" type="ORF">IFM89_012420</name>
</gene>
<protein>
    <submittedName>
        <fullName evidence="2">Uncharacterized protein</fullName>
    </submittedName>
</protein>
<feature type="region of interest" description="Disordered" evidence="1">
    <location>
        <begin position="66"/>
        <end position="141"/>
    </location>
</feature>
<name>A0A835ICJ6_9MAGN</name>
<dbReference type="EMBL" id="JADFTS010000003">
    <property type="protein sequence ID" value="KAF9613872.1"/>
    <property type="molecule type" value="Genomic_DNA"/>
</dbReference>
<organism evidence="2 3">
    <name type="scientific">Coptis chinensis</name>
    <dbReference type="NCBI Taxonomy" id="261450"/>
    <lineage>
        <taxon>Eukaryota</taxon>
        <taxon>Viridiplantae</taxon>
        <taxon>Streptophyta</taxon>
        <taxon>Embryophyta</taxon>
        <taxon>Tracheophyta</taxon>
        <taxon>Spermatophyta</taxon>
        <taxon>Magnoliopsida</taxon>
        <taxon>Ranunculales</taxon>
        <taxon>Ranunculaceae</taxon>
        <taxon>Coptidoideae</taxon>
        <taxon>Coptis</taxon>
    </lineage>
</organism>